<keyword evidence="9" id="KW-1185">Reference proteome</keyword>
<keyword evidence="3 5" id="KW-0238">DNA-binding</keyword>
<dbReference type="AlphaFoldDB" id="A0A150XET3"/>
<dbReference type="PANTHER" id="PTHR30349">
    <property type="entry name" value="PHAGE INTEGRASE-RELATED"/>
    <property type="match status" value="1"/>
</dbReference>
<keyword evidence="2" id="KW-0229">DNA integration</keyword>
<proteinExistence type="inferred from homology"/>
<evidence type="ECO:0000256" key="4">
    <source>
        <dbReference type="ARBA" id="ARBA00023172"/>
    </source>
</evidence>
<evidence type="ECO:0000256" key="2">
    <source>
        <dbReference type="ARBA" id="ARBA00022908"/>
    </source>
</evidence>
<keyword evidence="4" id="KW-0233">DNA recombination</keyword>
<sequence>MTTKVIFKKDALKNPRLSAKGETTLYVRYQHNSKTADFQACKVNPEVLEIVERSGRLELIAPFIKQRSKGRLEAIDSIELVIASVKSAANRLLAKGIDPTPNFVKKEFESGFNQSIEEYEIPLIEEVYEDYLTSRQTSGISSNTIRQYKSTLNHIKNFHKAVGHQFAINQVDLNYYDDFISFLRNTHKGIKKDSTIGKNVKTLKGVLNWARSRGFSVHSDIDTKEFKVFKSQKKVFYLTEEEVNSLIDYDLSKHEKLARIRDRFVFNCFVGLRVGDLNRLNQKHISKVNKGDVEVKVIELKTEKQRKRALIPLKPIPLIILEKYDYQLPRISDQKYNEYLKDLFELVGINREIEVEPGDFQSLSSLVTSHLAIKTFITLCHKWGVSTKHVAVITGKTEKVINDHYYSVSDQDLIDVMLF</sequence>
<dbReference type="Proteomes" id="UP000075615">
    <property type="component" value="Unassembled WGS sequence"/>
</dbReference>
<feature type="domain" description="Core-binding (CB)" evidence="7">
    <location>
        <begin position="122"/>
        <end position="211"/>
    </location>
</feature>
<evidence type="ECO:0000256" key="5">
    <source>
        <dbReference type="PROSITE-ProRule" id="PRU01248"/>
    </source>
</evidence>
<dbReference type="InterPro" id="IPR010998">
    <property type="entry name" value="Integrase_recombinase_N"/>
</dbReference>
<dbReference type="GO" id="GO:0006310">
    <property type="term" value="P:DNA recombination"/>
    <property type="evidence" value="ECO:0007669"/>
    <property type="project" value="UniProtKB-KW"/>
</dbReference>
<dbReference type="InterPro" id="IPR011010">
    <property type="entry name" value="DNA_brk_join_enz"/>
</dbReference>
<comment type="caution">
    <text evidence="8">The sequence shown here is derived from an EMBL/GenBank/DDBJ whole genome shotgun (WGS) entry which is preliminary data.</text>
</comment>
<dbReference type="RefSeq" id="WP_068415322.1">
    <property type="nucleotide sequence ID" value="NZ_LRDB01000014.1"/>
</dbReference>
<organism evidence="8 9">
    <name type="scientific">Roseivirga echinicomitans</name>
    <dbReference type="NCBI Taxonomy" id="296218"/>
    <lineage>
        <taxon>Bacteria</taxon>
        <taxon>Pseudomonadati</taxon>
        <taxon>Bacteroidota</taxon>
        <taxon>Cytophagia</taxon>
        <taxon>Cytophagales</taxon>
        <taxon>Roseivirgaceae</taxon>
        <taxon>Roseivirga</taxon>
    </lineage>
</organism>
<gene>
    <name evidence="8" type="ORF">AWN68_18245</name>
</gene>
<evidence type="ECO:0000256" key="3">
    <source>
        <dbReference type="ARBA" id="ARBA00023125"/>
    </source>
</evidence>
<evidence type="ECO:0000259" key="6">
    <source>
        <dbReference type="PROSITE" id="PS51898"/>
    </source>
</evidence>
<dbReference type="OrthoDB" id="1493636at2"/>
<evidence type="ECO:0000313" key="9">
    <source>
        <dbReference type="Proteomes" id="UP000075615"/>
    </source>
</evidence>
<dbReference type="PROSITE" id="PS51898">
    <property type="entry name" value="TYR_RECOMBINASE"/>
    <property type="match status" value="1"/>
</dbReference>
<evidence type="ECO:0000259" key="7">
    <source>
        <dbReference type="PROSITE" id="PS51900"/>
    </source>
</evidence>
<dbReference type="Pfam" id="PF13102">
    <property type="entry name" value="Phage_int_SAM_5"/>
    <property type="match status" value="1"/>
</dbReference>
<dbReference type="InterPro" id="IPR002104">
    <property type="entry name" value="Integrase_catalytic"/>
</dbReference>
<evidence type="ECO:0008006" key="10">
    <source>
        <dbReference type="Google" id="ProtNLM"/>
    </source>
</evidence>
<dbReference type="EMBL" id="LRDB01000014">
    <property type="protein sequence ID" value="KYG77174.1"/>
    <property type="molecule type" value="Genomic_DNA"/>
</dbReference>
<accession>A0A150XET3</accession>
<name>A0A150XET3_9BACT</name>
<feature type="domain" description="Tyr recombinase" evidence="6">
    <location>
        <begin position="233"/>
        <end position="418"/>
    </location>
</feature>
<dbReference type="Gene3D" id="1.10.443.10">
    <property type="entry name" value="Intergrase catalytic core"/>
    <property type="match status" value="1"/>
</dbReference>
<dbReference type="SUPFAM" id="SSF56349">
    <property type="entry name" value="DNA breaking-rejoining enzymes"/>
    <property type="match status" value="1"/>
</dbReference>
<dbReference type="InterPro" id="IPR044068">
    <property type="entry name" value="CB"/>
</dbReference>
<dbReference type="PROSITE" id="PS51900">
    <property type="entry name" value="CB"/>
    <property type="match status" value="1"/>
</dbReference>
<evidence type="ECO:0000313" key="8">
    <source>
        <dbReference type="EMBL" id="KYG77174.1"/>
    </source>
</evidence>
<dbReference type="InterPro" id="IPR013762">
    <property type="entry name" value="Integrase-like_cat_sf"/>
</dbReference>
<dbReference type="GO" id="GO:0015074">
    <property type="term" value="P:DNA integration"/>
    <property type="evidence" value="ECO:0007669"/>
    <property type="project" value="UniProtKB-KW"/>
</dbReference>
<protein>
    <recommendedName>
        <fullName evidence="10">Core-binding (CB) domain-containing protein</fullName>
    </recommendedName>
</protein>
<dbReference type="InterPro" id="IPR025269">
    <property type="entry name" value="SAM-like_dom"/>
</dbReference>
<dbReference type="STRING" id="296218.AWN68_18245"/>
<dbReference type="InterPro" id="IPR050090">
    <property type="entry name" value="Tyrosine_recombinase_XerCD"/>
</dbReference>
<comment type="similarity">
    <text evidence="1">Belongs to the 'phage' integrase family.</text>
</comment>
<reference evidence="8 9" key="1">
    <citation type="submission" date="2016-01" db="EMBL/GenBank/DDBJ databases">
        <title>Genome sequencing of Roseivirga echinicomitans KMM 6058.</title>
        <authorList>
            <person name="Selvaratnam C."/>
            <person name="Thevarajoo S."/>
            <person name="Goh K.M."/>
            <person name="Ee R."/>
            <person name="Chan K.-G."/>
            <person name="Chong C.S."/>
        </authorList>
    </citation>
    <scope>NUCLEOTIDE SEQUENCE [LARGE SCALE GENOMIC DNA]</scope>
    <source>
        <strain evidence="8 9">KMM 6058</strain>
    </source>
</reference>
<dbReference type="PANTHER" id="PTHR30349:SF64">
    <property type="entry name" value="PROPHAGE INTEGRASE INTD-RELATED"/>
    <property type="match status" value="1"/>
</dbReference>
<dbReference type="GO" id="GO:0003677">
    <property type="term" value="F:DNA binding"/>
    <property type="evidence" value="ECO:0007669"/>
    <property type="project" value="UniProtKB-UniRule"/>
</dbReference>
<dbReference type="Gene3D" id="1.10.150.130">
    <property type="match status" value="1"/>
</dbReference>
<evidence type="ECO:0000256" key="1">
    <source>
        <dbReference type="ARBA" id="ARBA00008857"/>
    </source>
</evidence>